<evidence type="ECO:0000256" key="1">
    <source>
        <dbReference type="SAM" id="Phobius"/>
    </source>
</evidence>
<sequence>MTYGIPGRDSLSKNERREAAREKAKALRDSQRKKDKRTRLFIQGGVLIALVAVVAAVAIVLMVTINKPASPGPRNMLSDGILIGEDFVAKPTAGLQPGQTPEPNERDETSEVISIQLYIDYFCPVCGAFEKANGEQISAWVESGAATVEIFPYAITDSVSQGTKYATRSANAAACVADESPDQYFAFHQVLYDDRPDEGTPGLTDEQLIKLTKDAGVKNEKKVASCIQGQTFSSWVADARTRHRNGPIPGANIDFIEGTPTAIVNGVKYTGPLNDAEAFSAFVLQMANTSFNENSTSTPTPTPTPTVKE</sequence>
<proteinExistence type="predicted"/>
<dbReference type="InterPro" id="IPR036249">
    <property type="entry name" value="Thioredoxin-like_sf"/>
</dbReference>
<organism evidence="3 4">
    <name type="scientific">Glaciihabitans arcticus</name>
    <dbReference type="NCBI Taxonomy" id="2668039"/>
    <lineage>
        <taxon>Bacteria</taxon>
        <taxon>Bacillati</taxon>
        <taxon>Actinomycetota</taxon>
        <taxon>Actinomycetes</taxon>
        <taxon>Micrococcales</taxon>
        <taxon>Microbacteriaceae</taxon>
        <taxon>Glaciihabitans</taxon>
    </lineage>
</organism>
<evidence type="ECO:0000313" key="3">
    <source>
        <dbReference type="EMBL" id="TBN57643.1"/>
    </source>
</evidence>
<gene>
    <name evidence="3" type="ORF">EYE40_09730</name>
</gene>
<dbReference type="Proteomes" id="UP000294194">
    <property type="component" value="Unassembled WGS sequence"/>
</dbReference>
<reference evidence="4" key="1">
    <citation type="submission" date="2019-02" db="EMBL/GenBank/DDBJ databases">
        <title>Glaciihabitans arcticus sp. nov., a psychrotolerant bacterium isolated from polar soil.</title>
        <authorList>
            <person name="Dahal R.H."/>
        </authorList>
    </citation>
    <scope>NUCLEOTIDE SEQUENCE [LARGE SCALE GENOMIC DNA]</scope>
    <source>
        <strain evidence="4">RP-3-7</strain>
    </source>
</reference>
<dbReference type="Gene3D" id="3.40.30.10">
    <property type="entry name" value="Glutaredoxin"/>
    <property type="match status" value="1"/>
</dbReference>
<name>A0A4Q9GXZ4_9MICO</name>
<dbReference type="AlphaFoldDB" id="A0A4Q9GXZ4"/>
<feature type="domain" description="Thioredoxin-like fold" evidence="2">
    <location>
        <begin position="114"/>
        <end position="277"/>
    </location>
</feature>
<keyword evidence="1" id="KW-0472">Membrane</keyword>
<evidence type="ECO:0000259" key="2">
    <source>
        <dbReference type="Pfam" id="PF13462"/>
    </source>
</evidence>
<dbReference type="InterPro" id="IPR012336">
    <property type="entry name" value="Thioredoxin-like_fold"/>
</dbReference>
<dbReference type="EMBL" id="SISG01000001">
    <property type="protein sequence ID" value="TBN57643.1"/>
    <property type="molecule type" value="Genomic_DNA"/>
</dbReference>
<dbReference type="RefSeq" id="WP_130981754.1">
    <property type="nucleotide sequence ID" value="NZ_SISG01000001.1"/>
</dbReference>
<protein>
    <recommendedName>
        <fullName evidence="2">Thioredoxin-like fold domain-containing protein</fullName>
    </recommendedName>
</protein>
<dbReference type="SUPFAM" id="SSF52833">
    <property type="entry name" value="Thioredoxin-like"/>
    <property type="match status" value="1"/>
</dbReference>
<feature type="transmembrane region" description="Helical" evidence="1">
    <location>
        <begin position="40"/>
        <end position="65"/>
    </location>
</feature>
<keyword evidence="1" id="KW-1133">Transmembrane helix</keyword>
<dbReference type="CDD" id="cd02972">
    <property type="entry name" value="DsbA_family"/>
    <property type="match status" value="1"/>
</dbReference>
<evidence type="ECO:0000313" key="4">
    <source>
        <dbReference type="Proteomes" id="UP000294194"/>
    </source>
</evidence>
<comment type="caution">
    <text evidence="3">The sequence shown here is derived from an EMBL/GenBank/DDBJ whole genome shotgun (WGS) entry which is preliminary data.</text>
</comment>
<accession>A0A4Q9GXZ4</accession>
<dbReference type="Pfam" id="PF13462">
    <property type="entry name" value="Thioredoxin_4"/>
    <property type="match status" value="1"/>
</dbReference>
<keyword evidence="1" id="KW-0812">Transmembrane</keyword>
<keyword evidence="4" id="KW-1185">Reference proteome</keyword>